<comment type="caution">
    <text evidence="2">The sequence shown here is derived from an EMBL/GenBank/DDBJ whole genome shotgun (WGS) entry which is preliminary data.</text>
</comment>
<organism evidence="2">
    <name type="scientific">marine sediment metagenome</name>
    <dbReference type="NCBI Taxonomy" id="412755"/>
    <lineage>
        <taxon>unclassified sequences</taxon>
        <taxon>metagenomes</taxon>
        <taxon>ecological metagenomes</taxon>
    </lineage>
</organism>
<dbReference type="Pfam" id="PF03625">
    <property type="entry name" value="DUF302"/>
    <property type="match status" value="1"/>
</dbReference>
<dbReference type="CDD" id="cd14797">
    <property type="entry name" value="DUF302"/>
    <property type="match status" value="1"/>
</dbReference>
<dbReference type="SUPFAM" id="SSF103247">
    <property type="entry name" value="TT1751-like"/>
    <property type="match status" value="1"/>
</dbReference>
<dbReference type="InterPro" id="IPR035923">
    <property type="entry name" value="TT1751-like_sf"/>
</dbReference>
<evidence type="ECO:0000259" key="1">
    <source>
        <dbReference type="Pfam" id="PF03625"/>
    </source>
</evidence>
<dbReference type="PANTHER" id="PTHR38342">
    <property type="entry name" value="SLR5037 PROTEIN"/>
    <property type="match status" value="1"/>
</dbReference>
<feature type="domain" description="DUF302" evidence="1">
    <location>
        <begin position="58"/>
        <end position="119"/>
    </location>
</feature>
<proteinExistence type="predicted"/>
<dbReference type="EMBL" id="LAZR01000174">
    <property type="protein sequence ID" value="KKN84219.1"/>
    <property type="molecule type" value="Genomic_DNA"/>
</dbReference>
<dbReference type="Gene3D" id="3.30.310.70">
    <property type="entry name" value="TT1751-like domain"/>
    <property type="match status" value="1"/>
</dbReference>
<gene>
    <name evidence="2" type="ORF">LCGC14_0291700</name>
</gene>
<sequence>MTFKALAPLFGAALILAPTLAHAEDDWVTKQSPKSVADTVAALTAAIEKAGAKVVATLDHQANAQSAGMELPATTVVVFGNPKLGTPLMQKNRRIGLDLPQKMLVWDEDGQTMVGYLEPEELAERYGIDDDAEPVEAMEKALDKLSDAAIAE</sequence>
<protein>
    <recommendedName>
        <fullName evidence="1">DUF302 domain-containing protein</fullName>
    </recommendedName>
</protein>
<name>A0A0F9TY17_9ZZZZ</name>
<accession>A0A0F9TY17</accession>
<reference evidence="2" key="1">
    <citation type="journal article" date="2015" name="Nature">
        <title>Complex archaea that bridge the gap between prokaryotes and eukaryotes.</title>
        <authorList>
            <person name="Spang A."/>
            <person name="Saw J.H."/>
            <person name="Jorgensen S.L."/>
            <person name="Zaremba-Niedzwiedzka K."/>
            <person name="Martijn J."/>
            <person name="Lind A.E."/>
            <person name="van Eijk R."/>
            <person name="Schleper C."/>
            <person name="Guy L."/>
            <person name="Ettema T.J."/>
        </authorList>
    </citation>
    <scope>NUCLEOTIDE SEQUENCE</scope>
</reference>
<dbReference type="InterPro" id="IPR005180">
    <property type="entry name" value="DUF302"/>
</dbReference>
<dbReference type="PANTHER" id="PTHR38342:SF2">
    <property type="entry name" value="INNER MEMBRANE OR EXPORTED"/>
    <property type="match status" value="1"/>
</dbReference>
<evidence type="ECO:0000313" key="2">
    <source>
        <dbReference type="EMBL" id="KKN84219.1"/>
    </source>
</evidence>
<dbReference type="AlphaFoldDB" id="A0A0F9TY17"/>